<organism evidence="2 3">
    <name type="scientific">Gimesia fumaroli</name>
    <dbReference type="NCBI Taxonomy" id="2527976"/>
    <lineage>
        <taxon>Bacteria</taxon>
        <taxon>Pseudomonadati</taxon>
        <taxon>Planctomycetota</taxon>
        <taxon>Planctomycetia</taxon>
        <taxon>Planctomycetales</taxon>
        <taxon>Planctomycetaceae</taxon>
        <taxon>Gimesia</taxon>
    </lineage>
</organism>
<reference evidence="2 3" key="1">
    <citation type="submission" date="2019-03" db="EMBL/GenBank/DDBJ databases">
        <title>Deep-cultivation of Planctomycetes and their phenomic and genomic characterization uncovers novel biology.</title>
        <authorList>
            <person name="Wiegand S."/>
            <person name="Jogler M."/>
            <person name="Boedeker C."/>
            <person name="Pinto D."/>
            <person name="Vollmers J."/>
            <person name="Rivas-Marin E."/>
            <person name="Kohn T."/>
            <person name="Peeters S.H."/>
            <person name="Heuer A."/>
            <person name="Rast P."/>
            <person name="Oberbeckmann S."/>
            <person name="Bunk B."/>
            <person name="Jeske O."/>
            <person name="Meyerdierks A."/>
            <person name="Storesund J.E."/>
            <person name="Kallscheuer N."/>
            <person name="Luecker S."/>
            <person name="Lage O.M."/>
            <person name="Pohl T."/>
            <person name="Merkel B.J."/>
            <person name="Hornburger P."/>
            <person name="Mueller R.-W."/>
            <person name="Bruemmer F."/>
            <person name="Labrenz M."/>
            <person name="Spormann A.M."/>
            <person name="Op den Camp H."/>
            <person name="Overmann J."/>
            <person name="Amann R."/>
            <person name="Jetten M.S.M."/>
            <person name="Mascher T."/>
            <person name="Medema M.H."/>
            <person name="Devos D.P."/>
            <person name="Kaster A.-K."/>
            <person name="Ovreas L."/>
            <person name="Rohde M."/>
            <person name="Galperin M.Y."/>
            <person name="Jogler C."/>
        </authorList>
    </citation>
    <scope>NUCLEOTIDE SEQUENCE [LARGE SCALE GENOMIC DNA]</scope>
    <source>
        <strain evidence="2 3">Enr17</strain>
    </source>
</reference>
<dbReference type="EMBL" id="CP037452">
    <property type="protein sequence ID" value="QDV49226.1"/>
    <property type="molecule type" value="Genomic_DNA"/>
</dbReference>
<dbReference type="Proteomes" id="UP000318313">
    <property type="component" value="Chromosome"/>
</dbReference>
<feature type="region of interest" description="Disordered" evidence="1">
    <location>
        <begin position="61"/>
        <end position="80"/>
    </location>
</feature>
<proteinExistence type="predicted"/>
<evidence type="ECO:0000313" key="2">
    <source>
        <dbReference type="EMBL" id="QDV49226.1"/>
    </source>
</evidence>
<gene>
    <name evidence="2" type="ORF">Enr17x_12430</name>
</gene>
<dbReference type="KEGG" id="gfm:Enr17x_12430"/>
<protein>
    <submittedName>
        <fullName evidence="2">Uncharacterized protein</fullName>
    </submittedName>
</protein>
<evidence type="ECO:0000313" key="3">
    <source>
        <dbReference type="Proteomes" id="UP000318313"/>
    </source>
</evidence>
<name>A0A518I7Z9_9PLAN</name>
<keyword evidence="3" id="KW-1185">Reference proteome</keyword>
<dbReference type="AlphaFoldDB" id="A0A518I7Z9"/>
<sequence>MVRALVLYRRMRTTLHTLMSGIMNMGIVSNIRRYNELVENLRIVRLPVYVWLNGGKMKTGNAAHRRNADNRLSDQCHNPG</sequence>
<accession>A0A518I7Z9</accession>
<evidence type="ECO:0000256" key="1">
    <source>
        <dbReference type="SAM" id="MobiDB-lite"/>
    </source>
</evidence>